<feature type="compositionally biased region" description="Basic and acidic residues" evidence="14">
    <location>
        <begin position="302"/>
        <end position="314"/>
    </location>
</feature>
<dbReference type="Pfam" id="PF00090">
    <property type="entry name" value="TSP_1"/>
    <property type="match status" value="5"/>
</dbReference>
<dbReference type="SMART" id="SM00303">
    <property type="entry name" value="GPS"/>
    <property type="match status" value="1"/>
</dbReference>
<keyword evidence="5 16" id="KW-0732">Signal</keyword>
<evidence type="ECO:0000256" key="3">
    <source>
        <dbReference type="ARBA" id="ARBA00022553"/>
    </source>
</evidence>
<dbReference type="GO" id="GO:0007166">
    <property type="term" value="P:cell surface receptor signaling pathway"/>
    <property type="evidence" value="ECO:0007669"/>
    <property type="project" value="InterPro"/>
</dbReference>
<dbReference type="InterPro" id="IPR036445">
    <property type="entry name" value="GPCR_2_extracell_dom_sf"/>
</dbReference>
<keyword evidence="10" id="KW-1015">Disulfide bond</keyword>
<keyword evidence="7 15" id="KW-1133">Transmembrane helix</keyword>
<keyword evidence="4 15" id="KW-0812">Transmembrane</keyword>
<keyword evidence="11" id="KW-0675">Receptor</keyword>
<feature type="transmembrane region" description="Helical" evidence="15">
    <location>
        <begin position="980"/>
        <end position="998"/>
    </location>
</feature>
<evidence type="ECO:0000256" key="10">
    <source>
        <dbReference type="ARBA" id="ARBA00023157"/>
    </source>
</evidence>
<dbReference type="Pfam" id="PF02793">
    <property type="entry name" value="HRM"/>
    <property type="match status" value="1"/>
</dbReference>
<evidence type="ECO:0000259" key="19">
    <source>
        <dbReference type="PROSITE" id="PS50261"/>
    </source>
</evidence>
<dbReference type="InterPro" id="IPR008077">
    <property type="entry name" value="GPCR_2_brain_angio_inhib"/>
</dbReference>
<evidence type="ECO:0000313" key="21">
    <source>
        <dbReference type="Proteomes" id="UP000694580"/>
    </source>
</evidence>
<keyword evidence="2" id="KW-1003">Cell membrane</keyword>
<proteinExistence type="predicted"/>
<evidence type="ECO:0000256" key="9">
    <source>
        <dbReference type="ARBA" id="ARBA00023136"/>
    </source>
</evidence>
<feature type="transmembrane region" description="Helical" evidence="15">
    <location>
        <begin position="916"/>
        <end position="937"/>
    </location>
</feature>
<feature type="chain" id="PRO_5044240077" description="AGRB1 protein" evidence="16">
    <location>
        <begin position="25"/>
        <end position="1585"/>
    </location>
</feature>
<dbReference type="PANTHER" id="PTHR12011:SF39">
    <property type="entry name" value="ADHESION G PROTEIN-COUPLED RECEPTOR B1"/>
    <property type="match status" value="1"/>
</dbReference>
<evidence type="ECO:0000256" key="16">
    <source>
        <dbReference type="SAM" id="SignalP"/>
    </source>
</evidence>
<sequence>MFNMMFRTQCLVLMVLLVVVPGQSAPSGPESEICSTLVQSRFLGFFLSSSVFPSMPCSWTLQNPDPRRYTIFVKVTKPVENCVPGQVRTMQFDSFLESTRTYLGTVSFDEVLRLCDSTSKIAFLEAGKQFLQIRKVLNKEVAHPGDGEGDFKVEYLVAGKRNPSMAVCLILCQWLEDCLAFSTSKQPCGIMQMPCQCYDSTPSVKDMNGCYHGDVYLENCIPSEKDEPHKLYKNGGWSTWGQWTECSSECGGGVQTRTRTCLSSNKEAQQCEGVVDEGRLCNAQPCTGKVRHNSRSQSLRSVDNRKRDESEKTRSGQSPQTVDSSSGEEWSPWSVCSATCGEGWQSRTRFCVSSSYSTQCSGPLREQRPCNNSAVCPAALIAVHGVWEEWSPWSLCSSTCGRGERERTRTCKPPQFGGEPCTGPEKQRKFCNIAVCPVDGVWNEWSSWSSCSASCSNGTMQRIRECNGPSYGGSECRGEWLETRECNLGECPVDGRWQLWSSWSSCTKTCGGGSQQRQRVCYGPFFGGKQCPGDREEVRKCNEKRCPEPHEICAEDHFSNVKWKRTPAGDTAAVSCPLKAVGLILRRCSLDEEGNALWESPTYMKCISSDYYNIQKLTREHLSKAQRGLVGDGVSGIMSLLRDTSSKGTTYSGDLLAIVDVLKNMTEIFRRSYYSPSNADIGSFVQSISNLLMEENRDRWEEAQLLGPNIKELFRLVEDFVDVISLRRKDFQDTYEVTENLVLSIHKRPMSGSTDIRFPMDGWRGMVEWARTSVDRINISKYIMSTGTPDADDTSAFVTGIVLYRNLGSILSLQRNSTVLNSKVISVTIKPTPSAIMGPVEVEFSHLYNGTTNQTCIAWDESDSSSLLGSWSPRGCRAVPLDAFRTRCLCERLSTFAILARLNTDTNMDKAQLPSVTLIVGCGVSSLTLLLLIIIYVSVWRYIRSERSVILINFCLSIISSNALILIGQTQTRNKVVCTLVAAFLHFFFLSSFCWVLTEAWQSYMAVTGRLRNRIIRKRFLCLGWGLPALVVAISVGFTKAKGYGTVNYCWLSLEGGLLYAFVGPAAAVVLVNMVIGILVFNKLVSKDGITDMKLKERAGQMTMPLYNMTLKCAKCGVISSPDLSSTATSNAMASLWSSCVVLPLLALTWMSAVLAITDRRSALFQILFAVFDSLEGFVIVMVHCILRREVQEAVKCRVVDRQEDGNGDSGGSFQNGHAQLMTDFEKDVDMACRSGTLKRSSLQGEEKPAAQLTLQKGSNFNTLPASMAKVHLQNVAEFSSHTLTLRRDKGPAVAAVSTELPGAKSIYICDGELFKQLDSDLTRAPTGESAGPESTAGPGYVLLPNNNNTATLRTTKSGKEETGAKYNLNIEKLPQTRLIHLTNPISTDPIPGFGLKTLPADHVSVSCSERDSPVQNVQNVSSDSQMTNSETVDSANSGMMSKSETVSTLSMSSLERRKSRYAELDFEKIMHTRKRHQDMFQDLNRKLQHAEKDCESPPVDTKAGKRWSVSSGGSDKTNMSDKQQTPSKRAWEGIRKSQSPPSWLRKDLEPLHTSPLELQVVEWEKTSATIPLVGQEIMDLQTEV</sequence>
<comment type="subcellular location">
    <subcellularLocation>
        <location evidence="1">Cell membrane</location>
        <topology evidence="1">Multi-pass membrane protein</topology>
    </subcellularLocation>
</comment>
<keyword evidence="12" id="KW-0325">Glycoprotein</keyword>
<dbReference type="InterPro" id="IPR046338">
    <property type="entry name" value="GAIN_dom_sf"/>
</dbReference>
<dbReference type="InterPro" id="IPR017981">
    <property type="entry name" value="GPCR_2-like_7TM"/>
</dbReference>
<dbReference type="InterPro" id="IPR000832">
    <property type="entry name" value="GPCR_2_secretin-like"/>
</dbReference>
<dbReference type="Gene3D" id="4.10.1240.10">
    <property type="entry name" value="GPCR, family 2, extracellular hormone receptor domain"/>
    <property type="match status" value="1"/>
</dbReference>
<evidence type="ECO:0000259" key="17">
    <source>
        <dbReference type="PROSITE" id="PS50221"/>
    </source>
</evidence>
<evidence type="ECO:0000256" key="12">
    <source>
        <dbReference type="ARBA" id="ARBA00023180"/>
    </source>
</evidence>
<dbReference type="FunFam" id="2.60.220.50:FF:000016">
    <property type="entry name" value="Adhesion G protein-coupled receptor B1"/>
    <property type="match status" value="1"/>
</dbReference>
<dbReference type="Ensembl" id="ENSDCDT00010006687.1">
    <property type="protein sequence ID" value="ENSDCDP00010006471.1"/>
    <property type="gene ID" value="ENSDCDG00010002691.1"/>
</dbReference>
<dbReference type="Pfam" id="PF19188">
    <property type="entry name" value="AGRB_N"/>
    <property type="match status" value="1"/>
</dbReference>
<dbReference type="Proteomes" id="UP000694580">
    <property type="component" value="Chromosome 4"/>
</dbReference>
<dbReference type="PRINTS" id="PR01694">
    <property type="entry name" value="BAIPRECURSOR"/>
</dbReference>
<dbReference type="PANTHER" id="PTHR12011">
    <property type="entry name" value="ADHESION G-PROTEIN COUPLED RECEPTOR"/>
    <property type="match status" value="1"/>
</dbReference>
<feature type="transmembrane region" description="Helical" evidence="15">
    <location>
        <begin position="949"/>
        <end position="968"/>
    </location>
</feature>
<evidence type="ECO:0000256" key="11">
    <source>
        <dbReference type="ARBA" id="ARBA00023170"/>
    </source>
</evidence>
<reference evidence="20" key="3">
    <citation type="submission" date="2025-09" db="UniProtKB">
        <authorList>
            <consortium name="Ensembl"/>
        </authorList>
    </citation>
    <scope>IDENTIFICATION</scope>
</reference>
<dbReference type="SUPFAM" id="SSF82895">
    <property type="entry name" value="TSP-1 type 1 repeat"/>
    <property type="match status" value="5"/>
</dbReference>
<dbReference type="GO" id="GO:0014069">
    <property type="term" value="C:postsynaptic density"/>
    <property type="evidence" value="ECO:0007669"/>
    <property type="project" value="TreeGrafter"/>
</dbReference>
<feature type="domain" description="G-protein coupled receptors family 2 profile 2" evidence="19">
    <location>
        <begin position="914"/>
        <end position="1188"/>
    </location>
</feature>
<name>A0AAY4AGQ5_9TELE</name>
<dbReference type="Gene3D" id="1.20.1070.10">
    <property type="entry name" value="Rhodopsin 7-helix transmembrane proteins"/>
    <property type="match status" value="1"/>
</dbReference>
<evidence type="ECO:0000256" key="14">
    <source>
        <dbReference type="SAM" id="MobiDB-lite"/>
    </source>
</evidence>
<gene>
    <name evidence="20" type="primary">adgrb1a</name>
</gene>
<dbReference type="InterPro" id="IPR057244">
    <property type="entry name" value="GAIN_B"/>
</dbReference>
<dbReference type="InterPro" id="IPR043838">
    <property type="entry name" value="AGRB_N"/>
</dbReference>
<dbReference type="InterPro" id="IPR032471">
    <property type="entry name" value="AGRL2-4_GAIN_subdom_A"/>
</dbReference>
<protein>
    <recommendedName>
        <fullName evidence="22">AGRB1 protein</fullName>
    </recommendedName>
</protein>
<evidence type="ECO:0000256" key="15">
    <source>
        <dbReference type="SAM" id="Phobius"/>
    </source>
</evidence>
<dbReference type="PROSITE" id="PS50227">
    <property type="entry name" value="G_PROTEIN_RECEP_F2_3"/>
    <property type="match status" value="1"/>
</dbReference>
<evidence type="ECO:0000313" key="20">
    <source>
        <dbReference type="Ensembl" id="ENSDCDP00010006471.1"/>
    </source>
</evidence>
<keyword evidence="21" id="KW-1185">Reference proteome</keyword>
<dbReference type="SMART" id="SM00008">
    <property type="entry name" value="HormR"/>
    <property type="match status" value="1"/>
</dbReference>
<evidence type="ECO:0000256" key="4">
    <source>
        <dbReference type="ARBA" id="ARBA00022692"/>
    </source>
</evidence>
<feature type="region of interest" description="Disordered" evidence="14">
    <location>
        <begin position="1323"/>
        <end position="1348"/>
    </location>
</feature>
<feature type="transmembrane region" description="Helical" evidence="15">
    <location>
        <begin position="1019"/>
        <end position="1038"/>
    </location>
</feature>
<dbReference type="Pfam" id="PF01825">
    <property type="entry name" value="GPS"/>
    <property type="match status" value="1"/>
</dbReference>
<feature type="signal peptide" evidence="16">
    <location>
        <begin position="1"/>
        <end position="24"/>
    </location>
</feature>
<dbReference type="FunFam" id="2.20.100.10:FF:000001">
    <property type="entry name" value="semaphorin-5A isoform X1"/>
    <property type="match status" value="1"/>
</dbReference>
<dbReference type="PROSITE" id="PS50221">
    <property type="entry name" value="GAIN_B"/>
    <property type="match status" value="1"/>
</dbReference>
<dbReference type="PROSITE" id="PS50092">
    <property type="entry name" value="TSP1"/>
    <property type="match status" value="5"/>
</dbReference>
<dbReference type="Gene3D" id="1.25.40.610">
    <property type="match status" value="1"/>
</dbReference>
<evidence type="ECO:0000256" key="7">
    <source>
        <dbReference type="ARBA" id="ARBA00022989"/>
    </source>
</evidence>
<feature type="compositionally biased region" description="Polar residues" evidence="14">
    <location>
        <begin position="1509"/>
        <end position="1528"/>
    </location>
</feature>
<dbReference type="GeneTree" id="ENSGT00940000157432"/>
<evidence type="ECO:0000256" key="5">
    <source>
        <dbReference type="ARBA" id="ARBA00022729"/>
    </source>
</evidence>
<evidence type="ECO:0000259" key="18">
    <source>
        <dbReference type="PROSITE" id="PS50227"/>
    </source>
</evidence>
<dbReference type="InterPro" id="IPR000884">
    <property type="entry name" value="TSP1_rpt"/>
</dbReference>
<keyword evidence="3" id="KW-0597">Phosphoprotein</keyword>
<feature type="domain" description="G-protein coupled receptors family 2 profile 1" evidence="18">
    <location>
        <begin position="540"/>
        <end position="610"/>
    </location>
</feature>
<reference evidence="20" key="2">
    <citation type="submission" date="2025-08" db="UniProtKB">
        <authorList>
            <consortium name="Ensembl"/>
        </authorList>
    </citation>
    <scope>IDENTIFICATION</scope>
</reference>
<feature type="compositionally biased region" description="Polar residues" evidence="14">
    <location>
        <begin position="315"/>
        <end position="328"/>
    </location>
</feature>
<dbReference type="SMART" id="SM00209">
    <property type="entry name" value="TSP1"/>
    <property type="match status" value="5"/>
</dbReference>
<dbReference type="GO" id="GO:0016525">
    <property type="term" value="P:negative regulation of angiogenesis"/>
    <property type="evidence" value="ECO:0007669"/>
    <property type="project" value="InterPro"/>
</dbReference>
<evidence type="ECO:0000256" key="2">
    <source>
        <dbReference type="ARBA" id="ARBA00022475"/>
    </source>
</evidence>
<dbReference type="Pfam" id="PF00002">
    <property type="entry name" value="7tm_2"/>
    <property type="match status" value="1"/>
</dbReference>
<feature type="region of interest" description="Disordered" evidence="14">
    <location>
        <begin position="1410"/>
        <end position="1455"/>
    </location>
</feature>
<keyword evidence="13" id="KW-0807">Transducer</keyword>
<evidence type="ECO:0000256" key="1">
    <source>
        <dbReference type="ARBA" id="ARBA00004651"/>
    </source>
</evidence>
<dbReference type="FunFam" id="2.20.100.10:FF:000004">
    <property type="entry name" value="Adhesion G protein-coupled receptor B2"/>
    <property type="match status" value="2"/>
</dbReference>
<dbReference type="GO" id="GO:0005886">
    <property type="term" value="C:plasma membrane"/>
    <property type="evidence" value="ECO:0007669"/>
    <property type="project" value="UniProtKB-SubCell"/>
</dbReference>
<dbReference type="PRINTS" id="PR00249">
    <property type="entry name" value="GPCRSECRETIN"/>
</dbReference>
<accession>A0AAY4AGQ5</accession>
<reference evidence="20 21" key="1">
    <citation type="submission" date="2020-06" db="EMBL/GenBank/DDBJ databases">
        <authorList>
            <consortium name="Wellcome Sanger Institute Data Sharing"/>
        </authorList>
    </citation>
    <scope>NUCLEOTIDE SEQUENCE [LARGE SCALE GENOMIC DNA]</scope>
</reference>
<evidence type="ECO:0000256" key="8">
    <source>
        <dbReference type="ARBA" id="ARBA00023040"/>
    </source>
</evidence>
<dbReference type="Gene3D" id="2.60.220.50">
    <property type="match status" value="1"/>
</dbReference>
<keyword evidence="9 15" id="KW-0472">Membrane</keyword>
<dbReference type="GO" id="GO:0004930">
    <property type="term" value="F:G protein-coupled receptor activity"/>
    <property type="evidence" value="ECO:0007669"/>
    <property type="project" value="UniProtKB-KW"/>
</dbReference>
<dbReference type="InterPro" id="IPR036383">
    <property type="entry name" value="TSP1_rpt_sf"/>
</dbReference>
<evidence type="ECO:0000256" key="13">
    <source>
        <dbReference type="ARBA" id="ARBA00023224"/>
    </source>
</evidence>
<dbReference type="FunFam" id="2.20.100.10:FF:000003">
    <property type="entry name" value="Adhesion G protein-coupled receptor B2"/>
    <property type="match status" value="2"/>
</dbReference>
<feature type="transmembrane region" description="Helical" evidence="15">
    <location>
        <begin position="1058"/>
        <end position="1081"/>
    </location>
</feature>
<feature type="region of interest" description="Disordered" evidence="14">
    <location>
        <begin position="1490"/>
        <end position="1549"/>
    </location>
</feature>
<dbReference type="GO" id="GO:0007189">
    <property type="term" value="P:adenylate cyclase-activating G protein-coupled receptor signaling pathway"/>
    <property type="evidence" value="ECO:0007669"/>
    <property type="project" value="TreeGrafter"/>
</dbReference>
<keyword evidence="6" id="KW-0677">Repeat</keyword>
<dbReference type="Pfam" id="PF16489">
    <property type="entry name" value="GAIN"/>
    <property type="match status" value="1"/>
</dbReference>
<evidence type="ECO:0000256" key="6">
    <source>
        <dbReference type="ARBA" id="ARBA00022737"/>
    </source>
</evidence>
<dbReference type="InterPro" id="IPR001879">
    <property type="entry name" value="GPCR_2_extracellular_dom"/>
</dbReference>
<feature type="domain" description="GAIN-B" evidence="17">
    <location>
        <begin position="732"/>
        <end position="906"/>
    </location>
</feature>
<dbReference type="InterPro" id="IPR000203">
    <property type="entry name" value="GPS"/>
</dbReference>
<dbReference type="FunFam" id="1.25.40.610:FF:000004">
    <property type="entry name" value="adhesion G protein-coupled receptor B1"/>
    <property type="match status" value="1"/>
</dbReference>
<feature type="region of interest" description="Disordered" evidence="14">
    <location>
        <begin position="289"/>
        <end position="332"/>
    </location>
</feature>
<feature type="transmembrane region" description="Helical" evidence="15">
    <location>
        <begin position="1136"/>
        <end position="1157"/>
    </location>
</feature>
<organism evidence="20 21">
    <name type="scientific">Denticeps clupeoides</name>
    <name type="common">denticle herring</name>
    <dbReference type="NCBI Taxonomy" id="299321"/>
    <lineage>
        <taxon>Eukaryota</taxon>
        <taxon>Metazoa</taxon>
        <taxon>Chordata</taxon>
        <taxon>Craniata</taxon>
        <taxon>Vertebrata</taxon>
        <taxon>Euteleostomi</taxon>
        <taxon>Actinopterygii</taxon>
        <taxon>Neopterygii</taxon>
        <taxon>Teleostei</taxon>
        <taxon>Clupei</taxon>
        <taxon>Clupeiformes</taxon>
        <taxon>Denticipitoidei</taxon>
        <taxon>Denticipitidae</taxon>
        <taxon>Denticeps</taxon>
    </lineage>
</organism>
<dbReference type="PROSITE" id="PS50261">
    <property type="entry name" value="G_PROTEIN_RECEP_F2_4"/>
    <property type="match status" value="1"/>
</dbReference>
<evidence type="ECO:0008006" key="22">
    <source>
        <dbReference type="Google" id="ProtNLM"/>
    </source>
</evidence>
<dbReference type="Gene3D" id="2.20.100.10">
    <property type="entry name" value="Thrombospondin type-1 (TSP1) repeat"/>
    <property type="match status" value="5"/>
</dbReference>
<feature type="compositionally biased region" description="Polar residues" evidence="14">
    <location>
        <begin position="1414"/>
        <end position="1454"/>
    </location>
</feature>
<dbReference type="GO" id="GO:0043652">
    <property type="term" value="P:engulfment of apoptotic cell"/>
    <property type="evidence" value="ECO:0007669"/>
    <property type="project" value="TreeGrafter"/>
</dbReference>
<dbReference type="GO" id="GO:0030425">
    <property type="term" value="C:dendrite"/>
    <property type="evidence" value="ECO:0007669"/>
    <property type="project" value="TreeGrafter"/>
</dbReference>
<keyword evidence="8" id="KW-0297">G-protein coupled receptor</keyword>